<protein>
    <submittedName>
        <fullName evidence="3">Membrane-associated phospholipid phosphatase</fullName>
    </submittedName>
</protein>
<keyword evidence="4" id="KW-1185">Reference proteome</keyword>
<feature type="transmembrane region" description="Helical" evidence="1">
    <location>
        <begin position="137"/>
        <end position="159"/>
    </location>
</feature>
<dbReference type="EMBL" id="CP064786">
    <property type="protein sequence ID" value="QSG01985.1"/>
    <property type="molecule type" value="Genomic_DNA"/>
</dbReference>
<keyword evidence="1" id="KW-1133">Transmembrane helix</keyword>
<keyword evidence="1" id="KW-0812">Transmembrane</keyword>
<evidence type="ECO:0000313" key="3">
    <source>
        <dbReference type="EMBL" id="QSG01985.1"/>
    </source>
</evidence>
<proteinExistence type="predicted"/>
<dbReference type="SMART" id="SM00014">
    <property type="entry name" value="acidPPc"/>
    <property type="match status" value="1"/>
</dbReference>
<organism evidence="3 4">
    <name type="scientific">Natranaeroarchaeum sulfidigenes</name>
    <dbReference type="NCBI Taxonomy" id="2784880"/>
    <lineage>
        <taxon>Archaea</taxon>
        <taxon>Methanobacteriati</taxon>
        <taxon>Methanobacteriota</taxon>
        <taxon>Stenosarchaea group</taxon>
        <taxon>Halobacteria</taxon>
        <taxon>Halobacteriales</taxon>
        <taxon>Natronoarchaeaceae</taxon>
        <taxon>Natranaeroarchaeum</taxon>
    </lineage>
</organism>
<keyword evidence="1" id="KW-0472">Membrane</keyword>
<dbReference type="PANTHER" id="PTHR31310">
    <property type="match status" value="1"/>
</dbReference>
<feature type="transmembrane region" description="Helical" evidence="1">
    <location>
        <begin position="254"/>
        <end position="271"/>
    </location>
</feature>
<evidence type="ECO:0000313" key="4">
    <source>
        <dbReference type="Proteomes" id="UP000663586"/>
    </source>
</evidence>
<dbReference type="InterPro" id="IPR000326">
    <property type="entry name" value="PAP2/HPO"/>
</dbReference>
<dbReference type="InterPro" id="IPR052185">
    <property type="entry name" value="IPC_Synthase-Related"/>
</dbReference>
<feature type="transmembrane region" description="Helical" evidence="1">
    <location>
        <begin position="171"/>
        <end position="191"/>
    </location>
</feature>
<evidence type="ECO:0000259" key="2">
    <source>
        <dbReference type="SMART" id="SM00014"/>
    </source>
</evidence>
<dbReference type="Gene3D" id="1.20.144.10">
    <property type="entry name" value="Phosphatidic acid phosphatase type 2/haloperoxidase"/>
    <property type="match status" value="1"/>
</dbReference>
<dbReference type="InterPro" id="IPR036938">
    <property type="entry name" value="PAP2/HPO_sf"/>
</dbReference>
<sequence length="318" mass="35022">MNYPEESRTNRESSRQSGDSSFIIETLVDTYRMSLLIVTGIVALGTAALLGALLVVCVGPSHLSAPLREPEVFKRRLYNVAPFLVVLVLVLGINKGLHDVSQDISWVVGQNVTGVLYGIEGEFLIALQNAFPEQAAFYFSFIYVFGYVALLVFPMIAYLFSDSLHNLKVTLIAYAANYGIGVLMYTLFIAYGPRNVMDGLLSQPMYEVYPEVMFLTSAVNTNTNVFPSLHTSLSVTAMILALMSHREFPRWTPFALLLGTSVVISTMYLGIHWLTDVVVGVALGALAVYIGEYVVNRADRSGLLNDLDDDQLSFTVSD</sequence>
<accession>A0A897MUR7</accession>
<dbReference type="PANTHER" id="PTHR31310:SF7">
    <property type="entry name" value="PA-PHOSPHATASE RELATED-FAMILY PROTEIN DDB_G0268928"/>
    <property type="match status" value="1"/>
</dbReference>
<feature type="transmembrane region" description="Helical" evidence="1">
    <location>
        <begin position="277"/>
        <end position="295"/>
    </location>
</feature>
<dbReference type="CDD" id="cd03386">
    <property type="entry name" value="PAP2_Aur1_like"/>
    <property type="match status" value="1"/>
</dbReference>
<gene>
    <name evidence="3" type="primary">pgpB3</name>
    <name evidence="3" type="ORF">AArcS_0761</name>
</gene>
<dbReference type="Proteomes" id="UP000663586">
    <property type="component" value="Chromosome"/>
</dbReference>
<dbReference type="Pfam" id="PF01569">
    <property type="entry name" value="PAP2"/>
    <property type="match status" value="1"/>
</dbReference>
<dbReference type="SUPFAM" id="SSF48317">
    <property type="entry name" value="Acid phosphatase/Vanadium-dependent haloperoxidase"/>
    <property type="match status" value="1"/>
</dbReference>
<feature type="transmembrane region" description="Helical" evidence="1">
    <location>
        <begin position="77"/>
        <end position="97"/>
    </location>
</feature>
<reference evidence="3" key="1">
    <citation type="submission" date="2020-11" db="EMBL/GenBank/DDBJ databases">
        <title>Carbohydrate-dependent, anaerobic sulfur respiration: A novel catabolism in halophilic archaea.</title>
        <authorList>
            <person name="Sorokin D.Y."/>
            <person name="Messina E."/>
            <person name="Smedile F."/>
            <person name="La Cono V."/>
            <person name="Hallsworth J.E."/>
            <person name="Yakimov M.M."/>
        </authorList>
    </citation>
    <scope>NUCLEOTIDE SEQUENCE</scope>
    <source>
        <strain evidence="3">AArc-S</strain>
    </source>
</reference>
<name>A0A897MUR7_9EURY</name>
<dbReference type="KEGG" id="hara:AArcS_0761"/>
<evidence type="ECO:0000256" key="1">
    <source>
        <dbReference type="SAM" id="Phobius"/>
    </source>
</evidence>
<dbReference type="AlphaFoldDB" id="A0A897MUR7"/>
<feature type="transmembrane region" description="Helical" evidence="1">
    <location>
        <begin position="35"/>
        <end position="56"/>
    </location>
</feature>
<feature type="domain" description="Phosphatidic acid phosphatase type 2/haloperoxidase" evidence="2">
    <location>
        <begin position="166"/>
        <end position="292"/>
    </location>
</feature>